<accession>A0A8C4ZJP6</accession>
<dbReference type="InterPro" id="IPR035914">
    <property type="entry name" value="Sperma_CUB_dom_sf"/>
</dbReference>
<reference evidence="7" key="1">
    <citation type="submission" date="2025-08" db="UniProtKB">
        <authorList>
            <consortium name="Ensembl"/>
        </authorList>
    </citation>
    <scope>IDENTIFICATION</scope>
</reference>
<comment type="caution">
    <text evidence="4">Lacks conserved residue(s) required for the propagation of feature annotation.</text>
</comment>
<sequence>MIRCASRLENCCSCDYVAVYDGPSVNSQPLGKLCNNTLNFFQSSSTYLTVLFRTDGSVTGRGFNAEFKSSLPPGAGRVECSSDNMNIVIEKSYLDSLGYDGHSLYLNDQYCRPQISAFQVIFSFPMNTCGTEQKFESGRIVYTNAVRAFESDYGLITRQSSLKLNVDCHMEPDTTVQNLYIARAGVNDSITGMGRFNGTMAFYTSRSFTYMVTQVPYMVTLNQAMYVQVNLRRDDKGLVLFLDTCVASPSPHDFQNNAYDLVRNGCGVDSTYQAYDSGTKSYARFTFRAFQFLRTHESVYLQCKVVVCPASASNSRCRRGCSRRRARALRASEDSHTLVLGPLTLQDLGSQGEASVKEEVAPEKTIDI</sequence>
<dbReference type="Gene3D" id="2.60.40.4100">
    <property type="entry name" value="Zona pellucida, ZP-C domain"/>
    <property type="match status" value="1"/>
</dbReference>
<dbReference type="InterPro" id="IPR055356">
    <property type="entry name" value="ZP-N"/>
</dbReference>
<dbReference type="Pfam" id="PF23344">
    <property type="entry name" value="ZP-N"/>
    <property type="match status" value="1"/>
</dbReference>
<evidence type="ECO:0000256" key="2">
    <source>
        <dbReference type="ARBA" id="ARBA00023157"/>
    </source>
</evidence>
<feature type="domain" description="CUB" evidence="5">
    <location>
        <begin position="1"/>
        <end position="70"/>
    </location>
</feature>
<dbReference type="InterPro" id="IPR001507">
    <property type="entry name" value="ZP_dom"/>
</dbReference>
<dbReference type="SMART" id="SM00241">
    <property type="entry name" value="ZP"/>
    <property type="match status" value="1"/>
</dbReference>
<dbReference type="Gene3D" id="2.60.120.290">
    <property type="entry name" value="Spermadhesin, CUB domain"/>
    <property type="match status" value="1"/>
</dbReference>
<evidence type="ECO:0000313" key="8">
    <source>
        <dbReference type="Proteomes" id="UP000694546"/>
    </source>
</evidence>
<dbReference type="InterPro" id="IPR055355">
    <property type="entry name" value="ZP-C"/>
</dbReference>
<dbReference type="SUPFAM" id="SSF49854">
    <property type="entry name" value="Spermadhesin, CUB domain"/>
    <property type="match status" value="1"/>
</dbReference>
<evidence type="ECO:0000256" key="3">
    <source>
        <dbReference type="ARBA" id="ARBA00023180"/>
    </source>
</evidence>
<organism evidence="7 8">
    <name type="scientific">Gadus morhua</name>
    <name type="common">Atlantic cod</name>
    <dbReference type="NCBI Taxonomy" id="8049"/>
    <lineage>
        <taxon>Eukaryota</taxon>
        <taxon>Metazoa</taxon>
        <taxon>Chordata</taxon>
        <taxon>Craniata</taxon>
        <taxon>Vertebrata</taxon>
        <taxon>Euteleostomi</taxon>
        <taxon>Actinopterygii</taxon>
        <taxon>Neopterygii</taxon>
        <taxon>Teleostei</taxon>
        <taxon>Neoteleostei</taxon>
        <taxon>Acanthomorphata</taxon>
        <taxon>Zeiogadaria</taxon>
        <taxon>Gadariae</taxon>
        <taxon>Gadiformes</taxon>
        <taxon>Gadoidei</taxon>
        <taxon>Gadidae</taxon>
        <taxon>Gadus</taxon>
    </lineage>
</organism>
<feature type="domain" description="ZP" evidence="6">
    <location>
        <begin position="79"/>
        <end position="324"/>
    </location>
</feature>
<dbReference type="Pfam" id="PF00100">
    <property type="entry name" value="Zona_pellucida"/>
    <property type="match status" value="1"/>
</dbReference>
<protein>
    <recommendedName>
        <fullName evidence="9">CUB and zona pellucida-like domain-containing protein 1</fullName>
    </recommendedName>
</protein>
<dbReference type="Gene3D" id="2.60.40.3210">
    <property type="entry name" value="Zona pellucida, ZP-N domain"/>
    <property type="match status" value="1"/>
</dbReference>
<dbReference type="PANTHER" id="PTHR14002">
    <property type="entry name" value="ENDOGLIN/TGF-BETA RECEPTOR TYPE III"/>
    <property type="match status" value="1"/>
</dbReference>
<dbReference type="Proteomes" id="UP000694546">
    <property type="component" value="Chromosome 15"/>
</dbReference>
<name>A0A8C4ZJP6_GADMO</name>
<evidence type="ECO:0000256" key="1">
    <source>
        <dbReference type="ARBA" id="ARBA00022729"/>
    </source>
</evidence>
<reference evidence="7" key="2">
    <citation type="submission" date="2025-09" db="UniProtKB">
        <authorList>
            <consortium name="Ensembl"/>
        </authorList>
    </citation>
    <scope>IDENTIFICATION</scope>
</reference>
<dbReference type="InterPro" id="IPR048290">
    <property type="entry name" value="ZP_chr"/>
</dbReference>
<dbReference type="AlphaFoldDB" id="A0A8C4ZJP6"/>
<dbReference type="PRINTS" id="PR00023">
    <property type="entry name" value="ZPELLUCIDA"/>
</dbReference>
<dbReference type="InterPro" id="IPR042235">
    <property type="entry name" value="ZP-C_dom"/>
</dbReference>
<dbReference type="PROSITE" id="PS01180">
    <property type="entry name" value="CUB"/>
    <property type="match status" value="1"/>
</dbReference>
<dbReference type="OMA" id="CEMEYNS"/>
<evidence type="ECO:0000259" key="6">
    <source>
        <dbReference type="PROSITE" id="PS51034"/>
    </source>
</evidence>
<keyword evidence="2" id="KW-1015">Disulfide bond</keyword>
<keyword evidence="8" id="KW-1185">Reference proteome</keyword>
<evidence type="ECO:0000256" key="4">
    <source>
        <dbReference type="PROSITE-ProRule" id="PRU00059"/>
    </source>
</evidence>
<keyword evidence="3" id="KW-0325">Glycoprotein</keyword>
<evidence type="ECO:0008006" key="9">
    <source>
        <dbReference type="Google" id="ProtNLM"/>
    </source>
</evidence>
<dbReference type="CDD" id="cd00041">
    <property type="entry name" value="CUB"/>
    <property type="match status" value="1"/>
</dbReference>
<evidence type="ECO:0000259" key="5">
    <source>
        <dbReference type="PROSITE" id="PS01180"/>
    </source>
</evidence>
<dbReference type="Pfam" id="PF00431">
    <property type="entry name" value="CUB"/>
    <property type="match status" value="1"/>
</dbReference>
<proteinExistence type="predicted"/>
<keyword evidence="1" id="KW-0732">Signal</keyword>
<evidence type="ECO:0000313" key="7">
    <source>
        <dbReference type="Ensembl" id="ENSGMOP00000016275.2"/>
    </source>
</evidence>
<dbReference type="GeneTree" id="ENSGT00940000165331"/>
<dbReference type="PANTHER" id="PTHR14002:SF38">
    <property type="entry name" value="CUB AND ZONA PELLUCIDA-LIKE DOMAIN-CONTAINING PROTEIN 1"/>
    <property type="match status" value="1"/>
</dbReference>
<dbReference type="InterPro" id="IPR000859">
    <property type="entry name" value="CUB_dom"/>
</dbReference>
<dbReference type="PROSITE" id="PS51034">
    <property type="entry name" value="ZP_2"/>
    <property type="match status" value="1"/>
</dbReference>
<dbReference type="Ensembl" id="ENSGMOT00000016690.2">
    <property type="protein sequence ID" value="ENSGMOP00000016275.2"/>
    <property type="gene ID" value="ENSGMOG00000015207.2"/>
</dbReference>